<comment type="caution">
    <text evidence="1">The sequence shown here is derived from an EMBL/GenBank/DDBJ whole genome shotgun (WGS) entry which is preliminary data.</text>
</comment>
<name>A0A7Y9WV94_9BURK</name>
<protein>
    <submittedName>
        <fullName evidence="1">Uncharacterized protein</fullName>
    </submittedName>
</protein>
<reference evidence="1 2" key="1">
    <citation type="submission" date="2020-07" db="EMBL/GenBank/DDBJ databases">
        <title>Exploring microbial biodiversity for novel pathways involved in the catabolism of aromatic compounds derived from lignin.</title>
        <authorList>
            <person name="Elkins J."/>
        </authorList>
    </citation>
    <scope>NUCLEOTIDE SEQUENCE [LARGE SCALE GENOMIC DNA]</scope>
    <source>
        <strain evidence="1 2">H2C3C</strain>
    </source>
</reference>
<dbReference type="RefSeq" id="WP_257030679.1">
    <property type="nucleotide sequence ID" value="NZ_JACCAS010000002.1"/>
</dbReference>
<sequence>MTSRYRTRGPVEAWMAGVVMRLPPAVVGKSLRCAMLIVVS</sequence>
<dbReference type="AlphaFoldDB" id="A0A7Y9WV94"/>
<evidence type="ECO:0000313" key="2">
    <source>
        <dbReference type="Proteomes" id="UP000540929"/>
    </source>
</evidence>
<evidence type="ECO:0000313" key="1">
    <source>
        <dbReference type="EMBL" id="NYH27824.1"/>
    </source>
</evidence>
<accession>A0A7Y9WV94</accession>
<organism evidence="1 2">
    <name type="scientific">Paraburkholderia bryophila</name>
    <dbReference type="NCBI Taxonomy" id="420952"/>
    <lineage>
        <taxon>Bacteria</taxon>
        <taxon>Pseudomonadati</taxon>
        <taxon>Pseudomonadota</taxon>
        <taxon>Betaproteobacteria</taxon>
        <taxon>Burkholderiales</taxon>
        <taxon>Burkholderiaceae</taxon>
        <taxon>Paraburkholderia</taxon>
    </lineage>
</organism>
<dbReference type="Proteomes" id="UP000540929">
    <property type="component" value="Unassembled WGS sequence"/>
</dbReference>
<dbReference type="EMBL" id="JACCAS010000002">
    <property type="protein sequence ID" value="NYH27824.1"/>
    <property type="molecule type" value="Genomic_DNA"/>
</dbReference>
<keyword evidence="2" id="KW-1185">Reference proteome</keyword>
<gene>
    <name evidence="1" type="ORF">GGD40_007395</name>
</gene>
<proteinExistence type="predicted"/>